<reference evidence="2" key="2">
    <citation type="submission" date="2017-06" db="EMBL/GenBank/DDBJ databases">
        <title>The pomegranate genome and the genomics of punicalagin biosynthesis.</title>
        <authorList>
            <person name="Xu C."/>
        </authorList>
    </citation>
    <scope>NUCLEOTIDE SEQUENCE [LARGE SCALE GENOMIC DNA]</scope>
    <source>
        <tissue evidence="2">Fresh leaf</tissue>
    </source>
</reference>
<proteinExistence type="predicted"/>
<evidence type="ECO:0000313" key="5">
    <source>
        <dbReference type="Proteomes" id="UP000233551"/>
    </source>
</evidence>
<evidence type="ECO:0000313" key="3">
    <source>
        <dbReference type="EMBL" id="PKI45224.1"/>
    </source>
</evidence>
<dbReference type="Proteomes" id="UP000233551">
    <property type="component" value="Unassembled WGS sequence"/>
</dbReference>
<evidence type="ECO:0000259" key="1">
    <source>
        <dbReference type="Pfam" id="PF25568"/>
    </source>
</evidence>
<feature type="domain" description="AAA+ ATPase At3g28540-like C-terminal" evidence="1">
    <location>
        <begin position="23"/>
        <end position="94"/>
    </location>
</feature>
<name>A0A218XUS0_PUNGR</name>
<evidence type="ECO:0000313" key="2">
    <source>
        <dbReference type="EMBL" id="OWM88787.1"/>
    </source>
</evidence>
<reference evidence="4" key="1">
    <citation type="journal article" date="2017" name="Plant J.">
        <title>The pomegranate (Punica granatum L.) genome and the genomics of punicalagin biosynthesis.</title>
        <authorList>
            <person name="Qin G."/>
            <person name="Xu C."/>
            <person name="Ming R."/>
            <person name="Tang H."/>
            <person name="Guyot R."/>
            <person name="Kramer E.M."/>
            <person name="Hu Y."/>
            <person name="Yi X."/>
            <person name="Qi Y."/>
            <person name="Xu X."/>
            <person name="Gao Z."/>
            <person name="Pan H."/>
            <person name="Jian J."/>
            <person name="Tian Y."/>
            <person name="Yue Z."/>
            <person name="Xu Y."/>
        </authorList>
    </citation>
    <scope>NUCLEOTIDE SEQUENCE [LARGE SCALE GENOMIC DNA]</scope>
    <source>
        <strain evidence="4">cv. Dabenzi</strain>
    </source>
</reference>
<comment type="caution">
    <text evidence="2">The sequence shown here is derived from an EMBL/GenBank/DDBJ whole genome shotgun (WGS) entry which is preliminary data.</text>
</comment>
<accession>A0A218XUS0</accession>
<reference evidence="3 5" key="3">
    <citation type="submission" date="2017-11" db="EMBL/GenBank/DDBJ databases">
        <title>De-novo sequencing of pomegranate (Punica granatum L.) genome.</title>
        <authorList>
            <person name="Akparov Z."/>
            <person name="Amiraslanov A."/>
            <person name="Hajiyeva S."/>
            <person name="Abbasov M."/>
            <person name="Kaur K."/>
            <person name="Hamwieh A."/>
            <person name="Solovyev V."/>
            <person name="Salamov A."/>
            <person name="Braich B."/>
            <person name="Kosarev P."/>
            <person name="Mahmoud A."/>
            <person name="Hajiyev E."/>
            <person name="Babayeva S."/>
            <person name="Izzatullayeva V."/>
            <person name="Mammadov A."/>
            <person name="Mammadov A."/>
            <person name="Sharifova S."/>
            <person name="Ojaghi J."/>
            <person name="Eynullazada K."/>
            <person name="Bayramov B."/>
            <person name="Abdulazimova A."/>
            <person name="Shahmuradov I."/>
        </authorList>
    </citation>
    <scope>NUCLEOTIDE SEQUENCE [LARGE SCALE GENOMIC DNA]</scope>
    <source>
        <strain evidence="3">AG2017</strain>
        <strain evidence="5">cv. AG2017</strain>
        <tissue evidence="3">Leaf</tissue>
    </source>
</reference>
<organism evidence="2 4">
    <name type="scientific">Punica granatum</name>
    <name type="common">Pomegranate</name>
    <dbReference type="NCBI Taxonomy" id="22663"/>
    <lineage>
        <taxon>Eukaryota</taxon>
        <taxon>Viridiplantae</taxon>
        <taxon>Streptophyta</taxon>
        <taxon>Embryophyta</taxon>
        <taxon>Tracheophyta</taxon>
        <taxon>Spermatophyta</taxon>
        <taxon>Magnoliopsida</taxon>
        <taxon>eudicotyledons</taxon>
        <taxon>Gunneridae</taxon>
        <taxon>Pentapetalae</taxon>
        <taxon>rosids</taxon>
        <taxon>malvids</taxon>
        <taxon>Myrtales</taxon>
        <taxon>Lythraceae</taxon>
        <taxon>Punica</taxon>
    </lineage>
</organism>
<sequence>MEKLDPAPLRPGRMDMHIHMSCCMFHGFMRLASNCLGISEADLSNVHCHVLEEIEGLAAETKVTPAEVAEEFMKNEDPGVALDGFVQLLKKKKMGGRDLIEARERERQIIKDQQCD</sequence>
<dbReference type="InterPro" id="IPR058017">
    <property type="entry name" value="At3g28540-like_C"/>
</dbReference>
<keyword evidence="5" id="KW-1185">Reference proteome</keyword>
<dbReference type="EMBL" id="MTKT01000785">
    <property type="protein sequence ID" value="OWM88787.1"/>
    <property type="molecule type" value="Genomic_DNA"/>
</dbReference>
<dbReference type="Gene3D" id="6.10.280.40">
    <property type="match status" value="1"/>
</dbReference>
<evidence type="ECO:0000313" key="4">
    <source>
        <dbReference type="Proteomes" id="UP000197138"/>
    </source>
</evidence>
<dbReference type="EMBL" id="PGOL01002757">
    <property type="protein sequence ID" value="PKI45224.1"/>
    <property type="molecule type" value="Genomic_DNA"/>
</dbReference>
<protein>
    <recommendedName>
        <fullName evidence="1">AAA+ ATPase At3g28540-like C-terminal domain-containing protein</fullName>
    </recommendedName>
</protein>
<dbReference type="AlphaFoldDB" id="A0A218XUS0"/>
<gene>
    <name evidence="2" type="ORF">CDL15_Pgr020741</name>
    <name evidence="3" type="ORF">CRG98_034402</name>
</gene>
<dbReference type="InterPro" id="IPR050747">
    <property type="entry name" value="Mitochondrial_chaperone_BCS1"/>
</dbReference>
<dbReference type="PANTHER" id="PTHR23070">
    <property type="entry name" value="BCS1 AAA-TYPE ATPASE"/>
    <property type="match status" value="1"/>
</dbReference>
<dbReference type="Proteomes" id="UP000197138">
    <property type="component" value="Unassembled WGS sequence"/>
</dbReference>
<dbReference type="Pfam" id="PF25568">
    <property type="entry name" value="AAA_lid_At3g28540"/>
    <property type="match status" value="1"/>
</dbReference>
<dbReference type="STRING" id="22663.A0A218XUS0"/>